<sequence length="932" mass="101707">MNTVTISPLRKKPIETRATCCYCGVGCGVIIESDGAQVTGVRGDPEHPANLGRLCTKGSTLHLAAAPELQAQARALVPELRARRDEERKPVSWAEAQDQLARRIADTIRRHGPDSVAFYISGQLLTEDYYVFNKLAKGLIGTNNIDTNSRLCMSSAVAGYKRTLGADAPPACYEDLELADVLFIAGSNTAYAHPVLYRRIEEARRRNPAMRMIVADPRVTDTARDADLHLPILPGTDVALFNGMLHLCIEEGTIDAAYIDAHTEGFDAVKRRVADYTPAFVAATCGIAERDLLQAARWFGQSRAALSLYCQGLNQSASGTAKNVALVNLHLATGQIGKPGAGPFSLTGQPNAMGGREVGGMANLLSGHRDLANAEHRAEVARLWGVDAVPAAPGKTALPMFEAVAKGEIKILWIACTNPAQSLPDQKLVREALQRAELVIVQEAYRHTATADYADVLLPATTWGEKEGTVTNSERRITRVRAALPAPGEARHDWRIVVEVARRLESLLGRERSLFPYEGPEAIWNEHRETTRGRDLDITGLSWRILEQRGPQQWPYPEGARTGLKRLYEDGIFPTPSGRARFVDAAYEPVAEPTDARYPFRLNTGRLRDQWHGMSRTGTVARLYAHAPEPAVAMAAADMQRHGLRQGDLVHVTSRRGSQIVPAQSSEDMKSGQVFIGMHWGEEFLSGRGPGGAGSHGVNALTLPALDPYSFQPELKHAAVKILKAELPWRFLVFGWVDAARALQLQAALRPFMRRFAYASCTLFGRERVGVLLRAADDYAADAQLLHDIELRFGIDGAQVLRYDDAKRGIARHLRIEDGRLAAVSLAGDIAAEAWLRDYLENEQPVASLGRMLLSPSAKAPQGVKSRGRIVCNCLNVAASEIDAALEAMLACEPREALAELQGKLRCGTSCGSCVPELKQIVMRMGNRAKAA</sequence>
<dbReference type="Pfam" id="PF01568">
    <property type="entry name" value="Molydop_binding"/>
    <property type="match status" value="1"/>
</dbReference>
<dbReference type="InterPro" id="IPR006656">
    <property type="entry name" value="Mopterin_OxRdtase"/>
</dbReference>
<dbReference type="InterPro" id="IPR041957">
    <property type="entry name" value="CT_Nitrate-R-NapA-like"/>
</dbReference>
<dbReference type="GO" id="GO:0042128">
    <property type="term" value="P:nitrate assimilation"/>
    <property type="evidence" value="ECO:0007669"/>
    <property type="project" value="UniProtKB-KW"/>
</dbReference>
<dbReference type="CDD" id="cd02754">
    <property type="entry name" value="MopB_Nitrate-R-NapA-like"/>
    <property type="match status" value="1"/>
</dbReference>
<keyword evidence="9" id="KW-0411">Iron-sulfur</keyword>
<evidence type="ECO:0000256" key="6">
    <source>
        <dbReference type="ARBA" id="ARBA00022723"/>
    </source>
</evidence>
<dbReference type="CDD" id="cd02791">
    <property type="entry name" value="MopB_CT_Nitrate-R-NapA-like"/>
    <property type="match status" value="1"/>
</dbReference>
<dbReference type="AlphaFoldDB" id="A0A934T448"/>
<dbReference type="GO" id="GO:0046872">
    <property type="term" value="F:metal ion binding"/>
    <property type="evidence" value="ECO:0007669"/>
    <property type="project" value="UniProtKB-KW"/>
</dbReference>
<dbReference type="GO" id="GO:0051539">
    <property type="term" value="F:4 iron, 4 sulfur cluster binding"/>
    <property type="evidence" value="ECO:0007669"/>
    <property type="project" value="UniProtKB-KW"/>
</dbReference>
<dbReference type="GO" id="GO:1990204">
    <property type="term" value="C:oxidoreductase complex"/>
    <property type="evidence" value="ECO:0007669"/>
    <property type="project" value="UniProtKB-ARBA"/>
</dbReference>
<evidence type="ECO:0000256" key="1">
    <source>
        <dbReference type="ARBA" id="ARBA00001942"/>
    </source>
</evidence>
<keyword evidence="10" id="KW-0534">Nitrate assimilation</keyword>
<dbReference type="PROSITE" id="PS51669">
    <property type="entry name" value="4FE4S_MOW_BIS_MGD"/>
    <property type="match status" value="1"/>
</dbReference>
<dbReference type="Gene3D" id="2.40.40.20">
    <property type="match status" value="1"/>
</dbReference>
<dbReference type="RefSeq" id="WP_200597927.1">
    <property type="nucleotide sequence ID" value="NZ_JAEPBG010000023.1"/>
</dbReference>
<evidence type="ECO:0000256" key="9">
    <source>
        <dbReference type="ARBA" id="ARBA00023014"/>
    </source>
</evidence>
<dbReference type="Pfam" id="PF00384">
    <property type="entry name" value="Molybdopterin"/>
    <property type="match status" value="1"/>
</dbReference>
<evidence type="ECO:0000259" key="11">
    <source>
        <dbReference type="PROSITE" id="PS51669"/>
    </source>
</evidence>
<dbReference type="Pfam" id="PF04879">
    <property type="entry name" value="Molybdop_Fe4S4"/>
    <property type="match status" value="1"/>
</dbReference>
<keyword evidence="7" id="KW-0560">Oxidoreductase</keyword>
<dbReference type="GO" id="GO:0045333">
    <property type="term" value="P:cellular respiration"/>
    <property type="evidence" value="ECO:0007669"/>
    <property type="project" value="UniProtKB-ARBA"/>
</dbReference>
<dbReference type="InterPro" id="IPR006657">
    <property type="entry name" value="MoPterin_dinucl-bd_dom"/>
</dbReference>
<organism evidence="12 13">
    <name type="scientific">Noviherbaspirillum pedocola</name>
    <dbReference type="NCBI Taxonomy" id="2801341"/>
    <lineage>
        <taxon>Bacteria</taxon>
        <taxon>Pseudomonadati</taxon>
        <taxon>Pseudomonadota</taxon>
        <taxon>Betaproteobacteria</taxon>
        <taxon>Burkholderiales</taxon>
        <taxon>Oxalobacteraceae</taxon>
        <taxon>Noviherbaspirillum</taxon>
    </lineage>
</organism>
<gene>
    <name evidence="12" type="ORF">JJB74_28515</name>
</gene>
<dbReference type="SMART" id="SM00926">
    <property type="entry name" value="Molybdop_Fe4S4"/>
    <property type="match status" value="1"/>
</dbReference>
<dbReference type="InterPro" id="IPR006963">
    <property type="entry name" value="Mopterin_OxRdtase_4Fe-4S_dom"/>
</dbReference>
<name>A0A934T448_9BURK</name>
<evidence type="ECO:0000256" key="2">
    <source>
        <dbReference type="ARBA" id="ARBA00001966"/>
    </source>
</evidence>
<evidence type="ECO:0000313" key="12">
    <source>
        <dbReference type="EMBL" id="MBK4738578.1"/>
    </source>
</evidence>
<keyword evidence="6" id="KW-0479">Metal-binding</keyword>
<protein>
    <submittedName>
        <fullName evidence="12">Molybdopterin-dependent oxidoreductase</fullName>
    </submittedName>
</protein>
<evidence type="ECO:0000256" key="5">
    <source>
        <dbReference type="ARBA" id="ARBA00022505"/>
    </source>
</evidence>
<evidence type="ECO:0000313" key="13">
    <source>
        <dbReference type="Proteomes" id="UP000622890"/>
    </source>
</evidence>
<evidence type="ECO:0000256" key="3">
    <source>
        <dbReference type="ARBA" id="ARBA00008747"/>
    </source>
</evidence>
<evidence type="ECO:0000256" key="10">
    <source>
        <dbReference type="ARBA" id="ARBA00023063"/>
    </source>
</evidence>
<dbReference type="GO" id="GO:0016020">
    <property type="term" value="C:membrane"/>
    <property type="evidence" value="ECO:0007669"/>
    <property type="project" value="TreeGrafter"/>
</dbReference>
<dbReference type="PANTHER" id="PTHR43105">
    <property type="entry name" value="RESPIRATORY NITRATE REDUCTASE"/>
    <property type="match status" value="1"/>
</dbReference>
<evidence type="ECO:0000256" key="8">
    <source>
        <dbReference type="ARBA" id="ARBA00023004"/>
    </source>
</evidence>
<dbReference type="Gene3D" id="1.10.10.1100">
    <property type="entry name" value="BFD-like [2Fe-2S]-binding domain"/>
    <property type="match status" value="1"/>
</dbReference>
<feature type="domain" description="4Fe-4S Mo/W bis-MGD-type" evidence="11">
    <location>
        <begin position="13"/>
        <end position="69"/>
    </location>
</feature>
<proteinExistence type="inferred from homology"/>
<reference evidence="12" key="1">
    <citation type="submission" date="2021-01" db="EMBL/GenBank/DDBJ databases">
        <title>Genome sequence of strain Noviherbaspirillum sp. DKR-6.</title>
        <authorList>
            <person name="Chaudhary D.K."/>
        </authorList>
    </citation>
    <scope>NUCLEOTIDE SEQUENCE</scope>
    <source>
        <strain evidence="12">DKR-6</strain>
    </source>
</reference>
<dbReference type="EMBL" id="JAEPBG010000023">
    <property type="protein sequence ID" value="MBK4738578.1"/>
    <property type="molecule type" value="Genomic_DNA"/>
</dbReference>
<keyword evidence="4" id="KW-0004">4Fe-4S</keyword>
<accession>A0A934T448</accession>
<dbReference type="Gene3D" id="3.40.50.740">
    <property type="match status" value="1"/>
</dbReference>
<evidence type="ECO:0000256" key="7">
    <source>
        <dbReference type="ARBA" id="ARBA00023002"/>
    </source>
</evidence>
<dbReference type="FunFam" id="3.40.228.10:FF:000002">
    <property type="entry name" value="Formate dehydrogenase subunit alpha"/>
    <property type="match status" value="1"/>
</dbReference>
<keyword evidence="5" id="KW-0500">Molybdenum</keyword>
<evidence type="ECO:0000256" key="4">
    <source>
        <dbReference type="ARBA" id="ARBA00022485"/>
    </source>
</evidence>
<keyword evidence="8" id="KW-0408">Iron</keyword>
<dbReference type="GO" id="GO:0016491">
    <property type="term" value="F:oxidoreductase activity"/>
    <property type="evidence" value="ECO:0007669"/>
    <property type="project" value="UniProtKB-KW"/>
</dbReference>
<keyword evidence="13" id="KW-1185">Reference proteome</keyword>
<dbReference type="PANTHER" id="PTHR43105:SF9">
    <property type="entry name" value="NADPH-FE(3+) OXIDOREDUCTASE SUBUNIT ALPHA"/>
    <property type="match status" value="1"/>
</dbReference>
<comment type="cofactor">
    <cofactor evidence="2">
        <name>[4Fe-4S] cluster</name>
        <dbReference type="ChEBI" id="CHEBI:49883"/>
    </cofactor>
</comment>
<dbReference type="Proteomes" id="UP000622890">
    <property type="component" value="Unassembled WGS sequence"/>
</dbReference>
<dbReference type="SUPFAM" id="SSF53706">
    <property type="entry name" value="Formate dehydrogenase/DMSO reductase, domains 1-3"/>
    <property type="match status" value="1"/>
</dbReference>
<dbReference type="Gene3D" id="3.40.228.10">
    <property type="entry name" value="Dimethylsulfoxide Reductase, domain 2"/>
    <property type="match status" value="1"/>
</dbReference>
<comment type="similarity">
    <text evidence="3">Belongs to the prokaryotic molybdopterin-containing oxidoreductase family. NasA/NapA/NarB subfamily.</text>
</comment>
<comment type="caution">
    <text evidence="12">The sequence shown here is derived from an EMBL/GenBank/DDBJ whole genome shotgun (WGS) entry which is preliminary data.</text>
</comment>
<dbReference type="InterPro" id="IPR009010">
    <property type="entry name" value="Asp_de-COase-like_dom_sf"/>
</dbReference>
<dbReference type="InterPro" id="IPR006655">
    <property type="entry name" value="Mopterin_OxRdtase_prok_CS"/>
</dbReference>
<dbReference type="InterPro" id="IPR050123">
    <property type="entry name" value="Prok_molybdopt-oxidoreductase"/>
</dbReference>
<dbReference type="SUPFAM" id="SSF50692">
    <property type="entry name" value="ADC-like"/>
    <property type="match status" value="1"/>
</dbReference>
<dbReference type="GO" id="GO:0043546">
    <property type="term" value="F:molybdopterin cofactor binding"/>
    <property type="evidence" value="ECO:0007669"/>
    <property type="project" value="InterPro"/>
</dbReference>
<dbReference type="Gene3D" id="2.20.25.90">
    <property type="entry name" value="ADC-like domains"/>
    <property type="match status" value="1"/>
</dbReference>
<dbReference type="PROSITE" id="PS00490">
    <property type="entry name" value="MOLYBDOPTERIN_PROK_2"/>
    <property type="match status" value="1"/>
</dbReference>
<comment type="cofactor">
    <cofactor evidence="1">
        <name>Mo-bis(molybdopterin guanine dinucleotide)</name>
        <dbReference type="ChEBI" id="CHEBI:60539"/>
    </cofactor>
</comment>
<dbReference type="InterPro" id="IPR041854">
    <property type="entry name" value="BFD-like_2Fe2S-bd_dom_sf"/>
</dbReference>